<name>A0A645DF02_9ZZZZ</name>
<dbReference type="AlphaFoldDB" id="A0A645DF02"/>
<organism evidence="1">
    <name type="scientific">bioreactor metagenome</name>
    <dbReference type="NCBI Taxonomy" id="1076179"/>
    <lineage>
        <taxon>unclassified sequences</taxon>
        <taxon>metagenomes</taxon>
        <taxon>ecological metagenomes</taxon>
    </lineage>
</organism>
<evidence type="ECO:0000313" key="1">
    <source>
        <dbReference type="EMBL" id="MPM87423.1"/>
    </source>
</evidence>
<reference evidence="1" key="1">
    <citation type="submission" date="2019-08" db="EMBL/GenBank/DDBJ databases">
        <authorList>
            <person name="Kucharzyk K."/>
            <person name="Murdoch R.W."/>
            <person name="Higgins S."/>
            <person name="Loffler F."/>
        </authorList>
    </citation>
    <scope>NUCLEOTIDE SEQUENCE</scope>
</reference>
<accession>A0A645DF02</accession>
<dbReference type="EMBL" id="VSSQ01035248">
    <property type="protein sequence ID" value="MPM87423.1"/>
    <property type="molecule type" value="Genomic_DNA"/>
</dbReference>
<comment type="caution">
    <text evidence="1">The sequence shown here is derived from an EMBL/GenBank/DDBJ whole genome shotgun (WGS) entry which is preliminary data.</text>
</comment>
<gene>
    <name evidence="1" type="ORF">SDC9_134519</name>
</gene>
<sequence length="90" mass="9577">MVSVRSPPSSYPTYPGGEPINLDAACFSIYSLMSNLTKSIPRFLARVLAISVLPTPVGPTKSMEATGLLSTFNPALDIFMHLTTCSIALS</sequence>
<protein>
    <submittedName>
        <fullName evidence="1">Uncharacterized protein</fullName>
    </submittedName>
</protein>
<proteinExistence type="predicted"/>